<protein>
    <submittedName>
        <fullName evidence="1">Uncharacterized protein</fullName>
    </submittedName>
</protein>
<gene>
    <name evidence="1" type="ORF">WBAD_0742</name>
</gene>
<proteinExistence type="predicted"/>
<organism evidence="1">
    <name type="scientific">Wolbachia endosymbiont of Aleurodicus dispersus</name>
    <dbReference type="NCBI Taxonomy" id="1288877"/>
    <lineage>
        <taxon>Bacteria</taxon>
        <taxon>Pseudomonadati</taxon>
        <taxon>Pseudomonadota</taxon>
        <taxon>Alphaproteobacteria</taxon>
        <taxon>Rickettsiales</taxon>
        <taxon>Anaplasmataceae</taxon>
        <taxon>Wolbachieae</taxon>
        <taxon>Wolbachia</taxon>
    </lineage>
</organism>
<evidence type="ECO:0000313" key="1">
    <source>
        <dbReference type="EMBL" id="SPP33198.1"/>
    </source>
</evidence>
<name>A0A3B0IW62_9RICK</name>
<dbReference type="EMBL" id="OUNE01000130">
    <property type="protein sequence ID" value="SPP33198.1"/>
    <property type="molecule type" value="Genomic_DNA"/>
</dbReference>
<accession>A0A3B0IW62</accession>
<sequence>MRNDLETFKKRLKALETKVMQDGIILTEEQLAALEKVKEQREAHGEIDTEHPGVLNKLCQAEKKSNKLI</sequence>
<dbReference type="AlphaFoldDB" id="A0A3B0IW62"/>
<reference evidence="1" key="1">
    <citation type="submission" date="2018-04" db="EMBL/GenBank/DDBJ databases">
        <authorList>
            <person name="Go L.Y."/>
            <person name="Mitchell J.A."/>
        </authorList>
    </citation>
    <scope>NUCLEOTIDE SEQUENCE</scope>
    <source>
        <strain evidence="1">WBAD</strain>
    </source>
</reference>